<dbReference type="PANTHER" id="PTHR34820:SF4">
    <property type="entry name" value="INNER MEMBRANE PROTEIN YEBZ"/>
    <property type="match status" value="1"/>
</dbReference>
<dbReference type="InterPro" id="IPR019108">
    <property type="entry name" value="Caa3_assmbl_CtaG-rel"/>
</dbReference>
<proteinExistence type="predicted"/>
<dbReference type="RefSeq" id="WP_344246793.1">
    <property type="nucleotide sequence ID" value="NZ_BAAAHH010000052.1"/>
</dbReference>
<feature type="transmembrane region" description="Helical" evidence="6">
    <location>
        <begin position="512"/>
        <end position="533"/>
    </location>
</feature>
<evidence type="ECO:0000313" key="8">
    <source>
        <dbReference type="EMBL" id="GAA0967866.1"/>
    </source>
</evidence>
<keyword evidence="5 6" id="KW-0472">Membrane</keyword>
<reference evidence="9" key="1">
    <citation type="journal article" date="2019" name="Int. J. Syst. Evol. Microbiol.">
        <title>The Global Catalogue of Microorganisms (GCM) 10K type strain sequencing project: providing services to taxonomists for standard genome sequencing and annotation.</title>
        <authorList>
            <consortium name="The Broad Institute Genomics Platform"/>
            <consortium name="The Broad Institute Genome Sequencing Center for Infectious Disease"/>
            <person name="Wu L."/>
            <person name="Ma J."/>
        </authorList>
    </citation>
    <scope>NUCLEOTIDE SEQUENCE [LARGE SCALE GENOMIC DNA]</scope>
    <source>
        <strain evidence="9">JCM 10696</strain>
    </source>
</reference>
<feature type="transmembrane region" description="Helical" evidence="6">
    <location>
        <begin position="433"/>
        <end position="454"/>
    </location>
</feature>
<evidence type="ECO:0000256" key="1">
    <source>
        <dbReference type="ARBA" id="ARBA00004651"/>
    </source>
</evidence>
<feature type="transmembrane region" description="Helical" evidence="6">
    <location>
        <begin position="597"/>
        <end position="620"/>
    </location>
</feature>
<feature type="transmembrane region" description="Helical" evidence="6">
    <location>
        <begin position="231"/>
        <end position="249"/>
    </location>
</feature>
<feature type="transmembrane region" description="Helical" evidence="6">
    <location>
        <begin position="192"/>
        <end position="219"/>
    </location>
</feature>
<evidence type="ECO:0000256" key="2">
    <source>
        <dbReference type="ARBA" id="ARBA00022475"/>
    </source>
</evidence>
<comment type="caution">
    <text evidence="8">The sequence shown here is derived from an EMBL/GenBank/DDBJ whole genome shotgun (WGS) entry which is preliminary data.</text>
</comment>
<keyword evidence="2" id="KW-1003">Cell membrane</keyword>
<keyword evidence="9" id="KW-1185">Reference proteome</keyword>
<feature type="transmembrane region" description="Helical" evidence="6">
    <location>
        <begin position="55"/>
        <end position="77"/>
    </location>
</feature>
<feature type="transmembrane region" description="Helical" evidence="6">
    <location>
        <begin position="162"/>
        <end position="180"/>
    </location>
</feature>
<evidence type="ECO:0000259" key="7">
    <source>
        <dbReference type="Pfam" id="PF05425"/>
    </source>
</evidence>
<organism evidence="8 9">
    <name type="scientific">Actinocorallia libanotica</name>
    <dbReference type="NCBI Taxonomy" id="46162"/>
    <lineage>
        <taxon>Bacteria</taxon>
        <taxon>Bacillati</taxon>
        <taxon>Actinomycetota</taxon>
        <taxon>Actinomycetes</taxon>
        <taxon>Streptosporangiales</taxon>
        <taxon>Thermomonosporaceae</taxon>
        <taxon>Actinocorallia</taxon>
    </lineage>
</organism>
<evidence type="ECO:0000313" key="9">
    <source>
        <dbReference type="Proteomes" id="UP001500665"/>
    </source>
</evidence>
<dbReference type="InterPro" id="IPR032694">
    <property type="entry name" value="CopC/D"/>
</dbReference>
<evidence type="ECO:0000256" key="4">
    <source>
        <dbReference type="ARBA" id="ARBA00022989"/>
    </source>
</evidence>
<feature type="transmembrane region" description="Helical" evidence="6">
    <location>
        <begin position="98"/>
        <end position="123"/>
    </location>
</feature>
<name>A0ABP4CF62_9ACTN</name>
<feature type="transmembrane region" description="Helical" evidence="6">
    <location>
        <begin position="306"/>
        <end position="325"/>
    </location>
</feature>
<feature type="transmembrane region" description="Helical" evidence="6">
    <location>
        <begin position="480"/>
        <end position="500"/>
    </location>
</feature>
<evidence type="ECO:0000256" key="3">
    <source>
        <dbReference type="ARBA" id="ARBA00022692"/>
    </source>
</evidence>
<evidence type="ECO:0000256" key="6">
    <source>
        <dbReference type="SAM" id="Phobius"/>
    </source>
</evidence>
<feature type="transmembrane region" description="Helical" evidence="6">
    <location>
        <begin position="545"/>
        <end position="566"/>
    </location>
</feature>
<keyword evidence="3 6" id="KW-0812">Transmembrane</keyword>
<feature type="transmembrane region" description="Helical" evidence="6">
    <location>
        <begin position="135"/>
        <end position="155"/>
    </location>
</feature>
<dbReference type="PANTHER" id="PTHR34820">
    <property type="entry name" value="INNER MEMBRANE PROTEIN YEBZ"/>
    <property type="match status" value="1"/>
</dbReference>
<dbReference type="EMBL" id="BAAAHH010000052">
    <property type="protein sequence ID" value="GAA0967866.1"/>
    <property type="molecule type" value="Genomic_DNA"/>
</dbReference>
<gene>
    <name evidence="8" type="ORF">GCM10009550_72380</name>
</gene>
<comment type="subcellular location">
    <subcellularLocation>
        <location evidence="1">Cell membrane</location>
        <topology evidence="1">Multi-pass membrane protein</topology>
    </subcellularLocation>
</comment>
<feature type="transmembrane region" description="Helical" evidence="6">
    <location>
        <begin position="365"/>
        <end position="385"/>
    </location>
</feature>
<dbReference type="Proteomes" id="UP001500665">
    <property type="component" value="Unassembled WGS sequence"/>
</dbReference>
<keyword evidence="4 6" id="KW-1133">Transmembrane helix</keyword>
<feature type="transmembrane region" description="Helical" evidence="6">
    <location>
        <begin position="269"/>
        <end position="286"/>
    </location>
</feature>
<dbReference type="Pfam" id="PF05425">
    <property type="entry name" value="CopD"/>
    <property type="match status" value="1"/>
</dbReference>
<dbReference type="Pfam" id="PF09678">
    <property type="entry name" value="Caa3_CtaG"/>
    <property type="match status" value="1"/>
</dbReference>
<accession>A0ABP4CF62</accession>
<sequence length="669" mass="71327">MIRQVAKAAALSVVTTVVGLVAALYAGGAVAERVVPGISDAGALVRWGLPVARTTMEIASALTVGCLLMAIVLLPLIKDGLTSAAQRYLRAASWCAAAWAAAAGATLVLTVAEILGLPVFGLLRGHELSSYAGQIPQGTALLLVILMSVMTALLSRTVSTPGAALGLLALALVALLPPALTGHSAASPNHSVAIVGLALHLLAVVPWVGGLAVLVWHALTRSRLLDTAVGRFSRLAVWFLVIAGLSGLANTVSRLPDPLQLFTTDYGRLILAKIVLIAVLGWFGWWHRERTIPALREGRPLAFTRIAVVETAIMGATMGVAVALAQTAPPPLATGAVSTVEALIGYEMPAPVTVARLASLWRFDLFFVVLVIVLGGVYLAGVLRLRRRGDAWPWGRVVAWFIGLASIALVTLSGVATYAPILFSVHMAQHMTLAMLTPIFLVLGAPMTLALRALKPAEVRGDRGPREWLTAALGSRYTKVVAHPVTAGLIFIGSTYALYFSPAFEWMMRNHLGHIGMMMHFVLSGYLFYWVIIGVDPSPHKIPHVGRLLLLFVTMPFHAFFGIALMNMGEPLAARWYEAVQPPWGVTAVHDLQTGGAIAWGFGEIPTFIVLIAIVVQWAVSDQRLSRRTDRKAERDEDAELARYNAMLTQLGDAGQADAPARPAQSDAP</sequence>
<evidence type="ECO:0000256" key="5">
    <source>
        <dbReference type="ARBA" id="ARBA00023136"/>
    </source>
</evidence>
<protein>
    <submittedName>
        <fullName evidence="8">Cytochrome c oxidase assembly protein</fullName>
    </submittedName>
</protein>
<dbReference type="InterPro" id="IPR008457">
    <property type="entry name" value="Cu-R_CopD_dom"/>
</dbReference>
<feature type="transmembrane region" description="Helical" evidence="6">
    <location>
        <begin position="397"/>
        <end position="421"/>
    </location>
</feature>
<feature type="domain" description="Copper resistance protein D" evidence="7">
    <location>
        <begin position="228"/>
        <end position="324"/>
    </location>
</feature>